<keyword evidence="2" id="KW-1185">Reference proteome</keyword>
<dbReference type="AlphaFoldDB" id="A0AAV1PXF4"/>
<comment type="caution">
    <text evidence="1">The sequence shown here is derived from an EMBL/GenBank/DDBJ whole genome shotgun (WGS) entry which is preliminary data.</text>
</comment>
<evidence type="ECO:0000313" key="2">
    <source>
        <dbReference type="Proteomes" id="UP001314229"/>
    </source>
</evidence>
<sequence length="76" mass="8415">MYSIFYSEAFGVLWLTRHIRLADEFHGSAAGEWRDSLLLVPITMIKCAVLLLRSASLDTPAYRGSSAPLSVLTTVK</sequence>
<gene>
    <name evidence="1" type="ORF">FSCOSCO3_A007001</name>
</gene>
<protein>
    <submittedName>
        <fullName evidence="1">Uncharacterized protein</fullName>
    </submittedName>
</protein>
<name>A0AAV1PXF4_SCOSC</name>
<organism evidence="1 2">
    <name type="scientific">Scomber scombrus</name>
    <name type="common">Atlantic mackerel</name>
    <name type="synonym">Scomber vernalis</name>
    <dbReference type="NCBI Taxonomy" id="13677"/>
    <lineage>
        <taxon>Eukaryota</taxon>
        <taxon>Metazoa</taxon>
        <taxon>Chordata</taxon>
        <taxon>Craniata</taxon>
        <taxon>Vertebrata</taxon>
        <taxon>Euteleostomi</taxon>
        <taxon>Actinopterygii</taxon>
        <taxon>Neopterygii</taxon>
        <taxon>Teleostei</taxon>
        <taxon>Neoteleostei</taxon>
        <taxon>Acanthomorphata</taxon>
        <taxon>Pelagiaria</taxon>
        <taxon>Scombriformes</taxon>
        <taxon>Scombridae</taxon>
        <taxon>Scomber</taxon>
    </lineage>
</organism>
<dbReference type="EMBL" id="CAWUFR010000361">
    <property type="protein sequence ID" value="CAK6976717.1"/>
    <property type="molecule type" value="Genomic_DNA"/>
</dbReference>
<dbReference type="Proteomes" id="UP001314229">
    <property type="component" value="Unassembled WGS sequence"/>
</dbReference>
<accession>A0AAV1PXF4</accession>
<evidence type="ECO:0000313" key="1">
    <source>
        <dbReference type="EMBL" id="CAK6976717.1"/>
    </source>
</evidence>
<proteinExistence type="predicted"/>
<reference evidence="1 2" key="1">
    <citation type="submission" date="2024-01" db="EMBL/GenBank/DDBJ databases">
        <authorList>
            <person name="Alioto T."/>
            <person name="Alioto T."/>
            <person name="Gomez Garrido J."/>
        </authorList>
    </citation>
    <scope>NUCLEOTIDE SEQUENCE [LARGE SCALE GENOMIC DNA]</scope>
</reference>